<evidence type="ECO:0000256" key="12">
    <source>
        <dbReference type="RuleBase" id="RU368056"/>
    </source>
</evidence>
<proteinExistence type="inferred from homology"/>
<evidence type="ECO:0000256" key="6">
    <source>
        <dbReference type="ARBA" id="ARBA00022792"/>
    </source>
</evidence>
<comment type="similarity">
    <text evidence="2 12">Belongs to the UQCR10/QCR9 family.</text>
</comment>
<evidence type="ECO:0000256" key="1">
    <source>
        <dbReference type="ARBA" id="ARBA00004434"/>
    </source>
</evidence>
<evidence type="ECO:0000256" key="5">
    <source>
        <dbReference type="ARBA" id="ARBA00022692"/>
    </source>
</evidence>
<accession>A0A4Z1PJ95</accession>
<keyword evidence="7 12" id="KW-0249">Electron transport</keyword>
<dbReference type="FunFam" id="1.20.5.260:FF:000001">
    <property type="entry name" value="Cytochrome b-c1 complex subunit 9"/>
    <property type="match status" value="1"/>
</dbReference>
<evidence type="ECO:0000256" key="4">
    <source>
        <dbReference type="ARBA" id="ARBA00022660"/>
    </source>
</evidence>
<keyword evidence="4 12" id="KW-0679">Respiratory chain</keyword>
<evidence type="ECO:0000256" key="9">
    <source>
        <dbReference type="ARBA" id="ARBA00023128"/>
    </source>
</evidence>
<evidence type="ECO:0000256" key="2">
    <source>
        <dbReference type="ARBA" id="ARBA00007856"/>
    </source>
</evidence>
<keyword evidence="5 12" id="KW-0812">Transmembrane</keyword>
<reference evidence="13 14" key="1">
    <citation type="submission" date="2019-04" db="EMBL/GenBank/DDBJ databases">
        <title>High contiguity whole genome sequence and gene annotation resource for two Venturia nashicola isolates.</title>
        <authorList>
            <person name="Prokchorchik M."/>
            <person name="Won K."/>
            <person name="Lee Y."/>
            <person name="Choi E.D."/>
            <person name="Segonzac C."/>
            <person name="Sohn K.H."/>
        </authorList>
    </citation>
    <scope>NUCLEOTIDE SEQUENCE [LARGE SCALE GENOMIC DNA]</scope>
    <source>
        <strain evidence="13 14">PRI2</strain>
    </source>
</reference>
<dbReference type="PANTHER" id="PTHR12980">
    <property type="entry name" value="UBIQUINOL-CYTOCHROME C REDUCTASE COMPLEX, SUBUNIT X"/>
    <property type="match status" value="1"/>
</dbReference>
<dbReference type="SUPFAM" id="SSF81514">
    <property type="entry name" value="Subunit X (non-heme 7 kDa protein) of cytochrome bc1 complex (Ubiquinol-cytochrome c reductase)"/>
    <property type="match status" value="1"/>
</dbReference>
<dbReference type="InterPro" id="IPR008027">
    <property type="entry name" value="QCR9"/>
</dbReference>
<dbReference type="Proteomes" id="UP000298493">
    <property type="component" value="Unassembled WGS sequence"/>
</dbReference>
<keyword evidence="14" id="KW-1185">Reference proteome</keyword>
<dbReference type="PANTHER" id="PTHR12980:SF0">
    <property type="entry name" value="CYTOCHROME B-C1 COMPLEX SUBUNIT 9"/>
    <property type="match status" value="1"/>
</dbReference>
<feature type="transmembrane region" description="Helical" evidence="12">
    <location>
        <begin position="12"/>
        <end position="34"/>
    </location>
</feature>
<keyword evidence="3 12" id="KW-0813">Transport</keyword>
<evidence type="ECO:0000256" key="3">
    <source>
        <dbReference type="ARBA" id="ARBA00022448"/>
    </source>
</evidence>
<keyword evidence="9 12" id="KW-0496">Mitochondrion</keyword>
<comment type="function">
    <text evidence="12">Component of the ubiquinol-cytochrome c oxidoreductase, a multisubunit transmembrane complex that is part of the mitochondrial electron transport chain which drives oxidative phosphorylation. The complex plays an important role in the uptake of multiple carbon sources present in different host niches.</text>
</comment>
<organism evidence="13 14">
    <name type="scientific">Venturia nashicola</name>
    <dbReference type="NCBI Taxonomy" id="86259"/>
    <lineage>
        <taxon>Eukaryota</taxon>
        <taxon>Fungi</taxon>
        <taxon>Dikarya</taxon>
        <taxon>Ascomycota</taxon>
        <taxon>Pezizomycotina</taxon>
        <taxon>Dothideomycetes</taxon>
        <taxon>Pleosporomycetidae</taxon>
        <taxon>Venturiales</taxon>
        <taxon>Venturiaceae</taxon>
        <taxon>Venturia</taxon>
    </lineage>
</organism>
<dbReference type="AlphaFoldDB" id="A0A4Z1PJ95"/>
<gene>
    <name evidence="13" type="ORF">E6O75_ATG11036</name>
</gene>
<keyword evidence="10 12" id="KW-0472">Membrane</keyword>
<dbReference type="InterPro" id="IPR036656">
    <property type="entry name" value="QCR9_sf"/>
</dbReference>
<comment type="subcellular location">
    <subcellularLocation>
        <location evidence="1 12">Mitochondrion inner membrane</location>
        <topology evidence="1 12">Single-pass membrane protein</topology>
    </subcellularLocation>
</comment>
<keyword evidence="6 12" id="KW-0999">Mitochondrion inner membrane</keyword>
<dbReference type="OrthoDB" id="44067at2759"/>
<comment type="caution">
    <text evidence="13">The sequence shown here is derived from an EMBL/GenBank/DDBJ whole genome shotgun (WGS) entry which is preliminary data.</text>
</comment>
<evidence type="ECO:0000313" key="13">
    <source>
        <dbReference type="EMBL" id="TID22242.1"/>
    </source>
</evidence>
<dbReference type="GO" id="GO:0005743">
    <property type="term" value="C:mitochondrial inner membrane"/>
    <property type="evidence" value="ECO:0007669"/>
    <property type="project" value="UniProtKB-SubCell"/>
</dbReference>
<evidence type="ECO:0000256" key="8">
    <source>
        <dbReference type="ARBA" id="ARBA00022989"/>
    </source>
</evidence>
<dbReference type="EMBL" id="SNSC02000008">
    <property type="protein sequence ID" value="TID22242.1"/>
    <property type="molecule type" value="Genomic_DNA"/>
</dbReference>
<evidence type="ECO:0000313" key="14">
    <source>
        <dbReference type="Proteomes" id="UP000298493"/>
    </source>
</evidence>
<evidence type="ECO:0000256" key="10">
    <source>
        <dbReference type="ARBA" id="ARBA00023136"/>
    </source>
</evidence>
<dbReference type="Pfam" id="PF05365">
    <property type="entry name" value="UCR_UQCRX_QCR9"/>
    <property type="match status" value="1"/>
</dbReference>
<sequence>MAGLSSTIYNTFFRSNGIMLSTVFVSAFAIQMAFDQGSEKIWNSINKGRQWKDIKAKYVQAAEEEE</sequence>
<name>A0A4Z1PJ95_9PEZI</name>
<evidence type="ECO:0000256" key="11">
    <source>
        <dbReference type="ARBA" id="ARBA00044247"/>
    </source>
</evidence>
<evidence type="ECO:0000256" key="7">
    <source>
        <dbReference type="ARBA" id="ARBA00022982"/>
    </source>
</evidence>
<dbReference type="Gene3D" id="1.20.5.260">
    <property type="entry name" value="Cytochrome b-c1 complex subunit 9"/>
    <property type="match status" value="1"/>
</dbReference>
<dbReference type="GO" id="GO:0006122">
    <property type="term" value="P:mitochondrial electron transport, ubiquinol to cytochrome c"/>
    <property type="evidence" value="ECO:0007669"/>
    <property type="project" value="UniProtKB-UniRule"/>
</dbReference>
<dbReference type="STRING" id="86259.A0A4Z1PJ95"/>
<comment type="subunit">
    <text evidence="12">Component of the ubiquinol-cytochrome c oxidoreductase (cytochrome b-c1 complex, complex III, CIII), a multisubunit enzyme composed of 3 respiratory subunits cytochrome b, cytochrome c1 and Rieske protein, 2 core protein subunits, and additional low-molecular weight protein subunits.</text>
</comment>
<dbReference type="GO" id="GO:0045275">
    <property type="term" value="C:respiratory chain complex III"/>
    <property type="evidence" value="ECO:0007669"/>
    <property type="project" value="UniProtKB-UniRule"/>
</dbReference>
<keyword evidence="8 12" id="KW-1133">Transmembrane helix</keyword>
<protein>
    <recommendedName>
        <fullName evidence="11 12">Complex III subunit 9</fullName>
    </recommendedName>
</protein>